<dbReference type="PANTHER" id="PTHR39426">
    <property type="entry name" value="HOMOLOGY TO DEATH-ON-CURING PROTEIN OF PHAGE P1"/>
    <property type="match status" value="1"/>
</dbReference>
<gene>
    <name evidence="2" type="ORF">Lsed01_01657</name>
</gene>
<dbReference type="RefSeq" id="WP_286215427.1">
    <property type="nucleotide sequence ID" value="NZ_AP027736.1"/>
</dbReference>
<name>A0ABP9WHA8_9MICO</name>
<accession>A0ABP9WHA8</accession>
<keyword evidence="3" id="KW-1185">Reference proteome</keyword>
<evidence type="ECO:0000259" key="1">
    <source>
        <dbReference type="PROSITE" id="PS51459"/>
    </source>
</evidence>
<evidence type="ECO:0000313" key="2">
    <source>
        <dbReference type="EMBL" id="GAA5519219.1"/>
    </source>
</evidence>
<dbReference type="Pfam" id="PF02661">
    <property type="entry name" value="Fic"/>
    <property type="match status" value="1"/>
</dbReference>
<feature type="domain" description="Fido" evidence="1">
    <location>
        <begin position="5"/>
        <end position="120"/>
    </location>
</feature>
<sequence>MTRYLDLNDLLDIVALAGIGPVREPGLLESALARPATTVFGRDAYVTLEEKAAALLHSLVKNHALVDGNKRLGWLAATVFVGFNGYRVELSQDQAFALVWAVADGTVSEIGEIATRLVIARRD</sequence>
<dbReference type="PROSITE" id="PS51459">
    <property type="entry name" value="FIDO"/>
    <property type="match status" value="1"/>
</dbReference>
<dbReference type="Gene3D" id="1.20.120.1870">
    <property type="entry name" value="Fic/DOC protein, Fido domain"/>
    <property type="match status" value="1"/>
</dbReference>
<dbReference type="NCBIfam" id="TIGR01550">
    <property type="entry name" value="DOC_P1"/>
    <property type="match status" value="1"/>
</dbReference>
<dbReference type="Proteomes" id="UP001426770">
    <property type="component" value="Unassembled WGS sequence"/>
</dbReference>
<comment type="caution">
    <text evidence="2">The sequence shown here is derived from an EMBL/GenBank/DDBJ whole genome shotgun (WGS) entry which is preliminary data.</text>
</comment>
<dbReference type="EMBL" id="BAABRR010000007">
    <property type="protein sequence ID" value="GAA5519219.1"/>
    <property type="molecule type" value="Genomic_DNA"/>
</dbReference>
<organism evidence="2 3">
    <name type="scientific">Demequina sediminis</name>
    <dbReference type="NCBI Taxonomy" id="1930058"/>
    <lineage>
        <taxon>Bacteria</taxon>
        <taxon>Bacillati</taxon>
        <taxon>Actinomycetota</taxon>
        <taxon>Actinomycetes</taxon>
        <taxon>Micrococcales</taxon>
        <taxon>Demequinaceae</taxon>
        <taxon>Demequina</taxon>
    </lineage>
</organism>
<protein>
    <recommendedName>
        <fullName evidence="1">Fido domain-containing protein</fullName>
    </recommendedName>
</protein>
<proteinExistence type="predicted"/>
<reference evidence="2 3" key="1">
    <citation type="submission" date="2024-02" db="EMBL/GenBank/DDBJ databases">
        <title>Lysinimicrobium sediminis NBRC 112286.</title>
        <authorList>
            <person name="Ichikawa N."/>
            <person name="Katano-Makiyama Y."/>
            <person name="Hidaka K."/>
        </authorList>
    </citation>
    <scope>NUCLEOTIDE SEQUENCE [LARGE SCALE GENOMIC DNA]</scope>
    <source>
        <strain evidence="2 3">NBRC 112286</strain>
    </source>
</reference>
<dbReference type="PANTHER" id="PTHR39426:SF1">
    <property type="entry name" value="HOMOLOGY TO DEATH-ON-CURING PROTEIN OF PHAGE P1"/>
    <property type="match status" value="1"/>
</dbReference>
<dbReference type="InterPro" id="IPR003812">
    <property type="entry name" value="Fido"/>
</dbReference>
<evidence type="ECO:0000313" key="3">
    <source>
        <dbReference type="Proteomes" id="UP001426770"/>
    </source>
</evidence>
<dbReference type="InterPro" id="IPR006440">
    <property type="entry name" value="Doc"/>
</dbReference>
<dbReference type="InterPro" id="IPR053737">
    <property type="entry name" value="Type_II_TA_Toxin"/>
</dbReference>